<comment type="caution">
    <text evidence="5">The sequence shown here is derived from an EMBL/GenBank/DDBJ whole genome shotgun (WGS) entry which is preliminary data.</text>
</comment>
<feature type="non-terminal residue" evidence="5">
    <location>
        <position position="121"/>
    </location>
</feature>
<dbReference type="EMBL" id="BARV01042957">
    <property type="protein sequence ID" value="GAI52490.1"/>
    <property type="molecule type" value="Genomic_DNA"/>
</dbReference>
<keyword evidence="3" id="KW-0413">Isomerase</keyword>
<evidence type="ECO:0000256" key="3">
    <source>
        <dbReference type="ARBA" id="ARBA00023235"/>
    </source>
</evidence>
<name>X1QNF4_9ZZZZ</name>
<protein>
    <recommendedName>
        <fullName evidence="4">Alpha-D-phosphohexomutase alpha/beta/alpha domain-containing protein</fullName>
    </recommendedName>
</protein>
<evidence type="ECO:0000256" key="1">
    <source>
        <dbReference type="ARBA" id="ARBA00022723"/>
    </source>
</evidence>
<dbReference type="Gene3D" id="3.40.120.10">
    <property type="entry name" value="Alpha-D-Glucose-1,6-Bisphosphate, subunit A, domain 3"/>
    <property type="match status" value="2"/>
</dbReference>
<dbReference type="GO" id="GO:0006166">
    <property type="term" value="P:purine ribonucleoside salvage"/>
    <property type="evidence" value="ECO:0007669"/>
    <property type="project" value="TreeGrafter"/>
</dbReference>
<keyword evidence="1" id="KW-0479">Metal-binding</keyword>
<evidence type="ECO:0000256" key="2">
    <source>
        <dbReference type="ARBA" id="ARBA00022842"/>
    </source>
</evidence>
<gene>
    <name evidence="5" type="ORF">S06H3_64351</name>
</gene>
<dbReference type="SUPFAM" id="SSF53738">
    <property type="entry name" value="Phosphoglucomutase, first 3 domains"/>
    <property type="match status" value="1"/>
</dbReference>
<organism evidence="5">
    <name type="scientific">marine sediment metagenome</name>
    <dbReference type="NCBI Taxonomy" id="412755"/>
    <lineage>
        <taxon>unclassified sequences</taxon>
        <taxon>metagenomes</taxon>
        <taxon>ecological metagenomes</taxon>
    </lineage>
</organism>
<dbReference type="InterPro" id="IPR005845">
    <property type="entry name" value="A-D-PHexomutase_a/b/a-II"/>
</dbReference>
<keyword evidence="2" id="KW-0460">Magnesium</keyword>
<dbReference type="GO" id="GO:0046872">
    <property type="term" value="F:metal ion binding"/>
    <property type="evidence" value="ECO:0007669"/>
    <property type="project" value="UniProtKB-KW"/>
</dbReference>
<feature type="non-terminal residue" evidence="5">
    <location>
        <position position="1"/>
    </location>
</feature>
<dbReference type="PANTHER" id="PTHR45745:SF1">
    <property type="entry name" value="PHOSPHOGLUCOMUTASE 2B-RELATED"/>
    <property type="match status" value="1"/>
</dbReference>
<dbReference type="GO" id="GO:0008973">
    <property type="term" value="F:phosphopentomutase activity"/>
    <property type="evidence" value="ECO:0007669"/>
    <property type="project" value="TreeGrafter"/>
</dbReference>
<dbReference type="PANTHER" id="PTHR45745">
    <property type="entry name" value="PHOSPHOMANNOMUTASE 45A"/>
    <property type="match status" value="1"/>
</dbReference>
<reference evidence="5" key="1">
    <citation type="journal article" date="2014" name="Front. Microbiol.">
        <title>High frequency of phylogenetically diverse reductive dehalogenase-homologous genes in deep subseafloor sedimentary metagenomes.</title>
        <authorList>
            <person name="Kawai M."/>
            <person name="Futagami T."/>
            <person name="Toyoda A."/>
            <person name="Takaki Y."/>
            <person name="Nishi S."/>
            <person name="Hori S."/>
            <person name="Arai W."/>
            <person name="Tsubouchi T."/>
            <person name="Morono Y."/>
            <person name="Uchiyama I."/>
            <person name="Ito T."/>
            <person name="Fujiyama A."/>
            <person name="Inagaki F."/>
            <person name="Takami H."/>
        </authorList>
    </citation>
    <scope>NUCLEOTIDE SEQUENCE</scope>
    <source>
        <strain evidence="5">Expedition CK06-06</strain>
    </source>
</reference>
<evidence type="ECO:0000313" key="5">
    <source>
        <dbReference type="EMBL" id="GAI52490.1"/>
    </source>
</evidence>
<accession>X1QNF4</accession>
<dbReference type="GO" id="GO:0005975">
    <property type="term" value="P:carbohydrate metabolic process"/>
    <property type="evidence" value="ECO:0007669"/>
    <property type="project" value="InterPro"/>
</dbReference>
<evidence type="ECO:0000259" key="4">
    <source>
        <dbReference type="Pfam" id="PF02879"/>
    </source>
</evidence>
<dbReference type="Pfam" id="PF02879">
    <property type="entry name" value="PGM_PMM_II"/>
    <property type="match status" value="1"/>
</dbReference>
<sequence length="121" mass="13122">FSTVESPNPEYPAAFELAIKLGQKVNAEILIATDPDADRIGMAVKNPICHCEERSDEAIPSVIARNDNDEAISYTVLNGNQVGILLLHYILSSKKGLNQLPPNGFIVKTVVTSDMSRVIAD</sequence>
<feature type="domain" description="Alpha-D-phosphohexomutase alpha/beta/alpha" evidence="4">
    <location>
        <begin position="1"/>
        <end position="43"/>
    </location>
</feature>
<dbReference type="InterPro" id="IPR016055">
    <property type="entry name" value="A-D-PHexomutase_a/b/a-I/II/III"/>
</dbReference>
<dbReference type="AlphaFoldDB" id="X1QNF4"/>
<proteinExistence type="predicted"/>